<gene>
    <name evidence="2" type="ORF">NLI96_g12278</name>
</gene>
<accession>A0AAD5UUW9</accession>
<feature type="compositionally biased region" description="Polar residues" evidence="1">
    <location>
        <begin position="25"/>
        <end position="44"/>
    </location>
</feature>
<feature type="compositionally biased region" description="Basic and acidic residues" evidence="1">
    <location>
        <begin position="269"/>
        <end position="278"/>
    </location>
</feature>
<dbReference type="AlphaFoldDB" id="A0AAD5UUW9"/>
<feature type="compositionally biased region" description="Polar residues" evidence="1">
    <location>
        <begin position="145"/>
        <end position="157"/>
    </location>
</feature>
<dbReference type="Proteomes" id="UP001212997">
    <property type="component" value="Unassembled WGS sequence"/>
</dbReference>
<feature type="compositionally biased region" description="Polar residues" evidence="1">
    <location>
        <begin position="52"/>
        <end position="72"/>
    </location>
</feature>
<evidence type="ECO:0000256" key="1">
    <source>
        <dbReference type="SAM" id="MobiDB-lite"/>
    </source>
</evidence>
<feature type="region of interest" description="Disordered" evidence="1">
    <location>
        <begin position="1"/>
        <end position="278"/>
    </location>
</feature>
<keyword evidence="3" id="KW-1185">Reference proteome</keyword>
<proteinExistence type="predicted"/>
<organism evidence="2 3">
    <name type="scientific">Meripilus lineatus</name>
    <dbReference type="NCBI Taxonomy" id="2056292"/>
    <lineage>
        <taxon>Eukaryota</taxon>
        <taxon>Fungi</taxon>
        <taxon>Dikarya</taxon>
        <taxon>Basidiomycota</taxon>
        <taxon>Agaricomycotina</taxon>
        <taxon>Agaricomycetes</taxon>
        <taxon>Polyporales</taxon>
        <taxon>Meripilaceae</taxon>
        <taxon>Meripilus</taxon>
    </lineage>
</organism>
<reference evidence="2" key="1">
    <citation type="submission" date="2022-07" db="EMBL/GenBank/DDBJ databases">
        <title>Genome Sequence of Physisporinus lineatus.</title>
        <authorList>
            <person name="Buettner E."/>
        </authorList>
    </citation>
    <scope>NUCLEOTIDE SEQUENCE</scope>
    <source>
        <strain evidence="2">VT162</strain>
    </source>
</reference>
<evidence type="ECO:0000313" key="3">
    <source>
        <dbReference type="Proteomes" id="UP001212997"/>
    </source>
</evidence>
<evidence type="ECO:0000313" key="2">
    <source>
        <dbReference type="EMBL" id="KAJ3474749.1"/>
    </source>
</evidence>
<name>A0AAD5UUW9_9APHY</name>
<sequence>MPPPRPDSPFPKGEKSAKAKKKASGVTTASPSAVAQSTRSQTRKTTYDEEQPTNGTEPSPTTSEHGQTSNSPDPFRSEPRDTSRVGALQLTIERTLSKVGDGLAKQIKNIRQSVSTPPISRSGTEEPPNVSGTGDSLSYPAERPSMNSNSPPSQAPSIKNGEPAPDENGNNNGNNRSPALSYASLEVHPSQTKTGRMAEMVNSSPEPSSPNSTPSKRPKRRLASPLIDLIDSARNAISRKKKEKAATIVEETPPPPETLERPPKKHKAEQKPHESSEDTIAHIISPAVAQMTKSTPLPDNGGSPSPQDDLPPFTPRPPMGFPDLQLGAPTEDIVGLEPTQLNDWKKARGHKVLLNPLGYGGDNARERNWVRLMLMTKLAVILNKDDLEVIPPIPECETGGINKPPFLYYLDGLTYEDRKKLTNHECWSAPDFTFFALPFNNAHPSFVMNVTGLCGSPVKIKESIAKSLLKSESTINLLERLIRANEALSKMEMNAAIATILDSIRITHVPSRDTNDVPTTLTSIYINSPAQDTEQWCEWIVHIRDNVEICGSFTGKGRRCPNFLCEGCHGVNHTTDACPFKYVPGWYGVHDIANIPRPYLASRNRNETRAGTSNDPRNFDTTLVHSPPSQNSHQPLFRSPYFRYPQERNLNIPPANTLDIAMGAATATEPAIPHDVWVNQITMRGGHLGNPRGRGRRGAPRGGRYTQWN</sequence>
<comment type="caution">
    <text evidence="2">The sequence shown here is derived from an EMBL/GenBank/DDBJ whole genome shotgun (WGS) entry which is preliminary data.</text>
</comment>
<feature type="compositionally biased region" description="Low complexity" evidence="1">
    <location>
        <begin position="203"/>
        <end position="215"/>
    </location>
</feature>
<dbReference type="EMBL" id="JANAWD010000990">
    <property type="protein sequence ID" value="KAJ3474749.1"/>
    <property type="molecule type" value="Genomic_DNA"/>
</dbReference>
<feature type="region of interest" description="Disordered" evidence="1">
    <location>
        <begin position="687"/>
        <end position="709"/>
    </location>
</feature>
<feature type="compositionally biased region" description="Polar residues" evidence="1">
    <location>
        <begin position="292"/>
        <end position="306"/>
    </location>
</feature>
<protein>
    <submittedName>
        <fullName evidence="2">Uncharacterized protein</fullName>
    </submittedName>
</protein>
<feature type="compositionally biased region" description="Polar residues" evidence="1">
    <location>
        <begin position="109"/>
        <end position="122"/>
    </location>
</feature>
<feature type="region of interest" description="Disordered" evidence="1">
    <location>
        <begin position="292"/>
        <end position="317"/>
    </location>
</feature>